<accession>A0A7W3IUR8</accession>
<feature type="domain" description="PPM-type phosphatase" evidence="2">
    <location>
        <begin position="153"/>
        <end position="421"/>
    </location>
</feature>
<feature type="region of interest" description="Disordered" evidence="1">
    <location>
        <begin position="161"/>
        <end position="183"/>
    </location>
</feature>
<dbReference type="AlphaFoldDB" id="A0A7W3IUR8"/>
<name>A0A7W3IUR8_9ACTN</name>
<dbReference type="SUPFAM" id="SSF81606">
    <property type="entry name" value="PP2C-like"/>
    <property type="match status" value="1"/>
</dbReference>
<dbReference type="CDD" id="cd00143">
    <property type="entry name" value="PP2Cc"/>
    <property type="match status" value="1"/>
</dbReference>
<reference evidence="3 4" key="1">
    <citation type="submission" date="2020-07" db="EMBL/GenBank/DDBJ databases">
        <title>Sequencing the genomes of 1000 actinobacteria strains.</title>
        <authorList>
            <person name="Klenk H.-P."/>
        </authorList>
    </citation>
    <scope>NUCLEOTIDE SEQUENCE [LARGE SCALE GENOMIC DNA]</scope>
    <source>
        <strain evidence="3 4">DSM 100723</strain>
    </source>
</reference>
<dbReference type="SMART" id="SM00332">
    <property type="entry name" value="PP2Cc"/>
    <property type="match status" value="1"/>
</dbReference>
<protein>
    <submittedName>
        <fullName evidence="3">Serine/threonine protein phosphatase PrpC</fullName>
    </submittedName>
</protein>
<dbReference type="Pfam" id="PF13672">
    <property type="entry name" value="PP2C_2"/>
    <property type="match status" value="1"/>
</dbReference>
<keyword evidence="4" id="KW-1185">Reference proteome</keyword>
<evidence type="ECO:0000313" key="3">
    <source>
        <dbReference type="EMBL" id="MBA8795651.1"/>
    </source>
</evidence>
<feature type="compositionally biased region" description="Basic and acidic residues" evidence="1">
    <location>
        <begin position="35"/>
        <end position="46"/>
    </location>
</feature>
<dbReference type="RefSeq" id="WP_182561244.1">
    <property type="nucleotide sequence ID" value="NZ_JACGWT010000005.1"/>
</dbReference>
<dbReference type="InterPro" id="IPR036457">
    <property type="entry name" value="PPM-type-like_dom_sf"/>
</dbReference>
<dbReference type="Proteomes" id="UP000523079">
    <property type="component" value="Unassembled WGS sequence"/>
</dbReference>
<evidence type="ECO:0000313" key="4">
    <source>
        <dbReference type="Proteomes" id="UP000523079"/>
    </source>
</evidence>
<dbReference type="InterPro" id="IPR001932">
    <property type="entry name" value="PPM-type_phosphatase-like_dom"/>
</dbReference>
<comment type="caution">
    <text evidence="3">The sequence shown here is derived from an EMBL/GenBank/DDBJ whole genome shotgun (WGS) entry which is preliminary data.</text>
</comment>
<dbReference type="Gene3D" id="3.60.40.10">
    <property type="entry name" value="PPM-type phosphatase domain"/>
    <property type="match status" value="1"/>
</dbReference>
<sequence>MSTSAPGPTAGSPDRPPVAPAGGAGPTDPSALDPARLDPARLDPARLDPAQLDPAQLEVGVADAGVGAALLEAAAGTTTAGGGGGPGATAGAEDDEPPQLTMELAPADRPVGGALRSCPVCGTPAAFEDVFCEACGLQLTNDRDHYSEQPSQWVAAVSDRGMRHPHNQDAAATDDLHAPDGTDGDPSVRRAVLVVCDGVTTAPDSELASLVGARAAREVLRDGPLADRTATVERLTRAVRAAHEEVLAQTGPDSRAATTVALAVVDQSVDQPVDQPPGEGPALAGWASVGDSRIYWLPDAGDPRLLSTDDSMAQLRVEAGVPRAEAETGPGAHAITGWIGGGDAPELRPRVELLELDGPGWLLVCSDGLWNYASDPRALQALVDDLAGRVRPGALALADALVGWANEQGGRDNVTAALARVGATTPASAQPG</sequence>
<evidence type="ECO:0000259" key="2">
    <source>
        <dbReference type="PROSITE" id="PS51746"/>
    </source>
</evidence>
<dbReference type="PROSITE" id="PS51746">
    <property type="entry name" value="PPM_2"/>
    <property type="match status" value="1"/>
</dbReference>
<feature type="compositionally biased region" description="Gly residues" evidence="1">
    <location>
        <begin position="79"/>
        <end position="88"/>
    </location>
</feature>
<feature type="region of interest" description="Disordered" evidence="1">
    <location>
        <begin position="1"/>
        <end position="51"/>
    </location>
</feature>
<proteinExistence type="predicted"/>
<dbReference type="EMBL" id="JACGWT010000005">
    <property type="protein sequence ID" value="MBA8795651.1"/>
    <property type="molecule type" value="Genomic_DNA"/>
</dbReference>
<organism evidence="3 4">
    <name type="scientific">Microlunatus kandeliicorticis</name>
    <dbReference type="NCBI Taxonomy" id="1759536"/>
    <lineage>
        <taxon>Bacteria</taxon>
        <taxon>Bacillati</taxon>
        <taxon>Actinomycetota</taxon>
        <taxon>Actinomycetes</taxon>
        <taxon>Propionibacteriales</taxon>
        <taxon>Propionibacteriaceae</taxon>
        <taxon>Microlunatus</taxon>
    </lineage>
</organism>
<evidence type="ECO:0000256" key="1">
    <source>
        <dbReference type="SAM" id="MobiDB-lite"/>
    </source>
</evidence>
<gene>
    <name evidence="3" type="ORF">FHX74_003287</name>
</gene>
<feature type="region of interest" description="Disordered" evidence="1">
    <location>
        <begin position="78"/>
        <end position="98"/>
    </location>
</feature>